<organism evidence="1 2">
    <name type="scientific">Puia dinghuensis</name>
    <dbReference type="NCBI Taxonomy" id="1792502"/>
    <lineage>
        <taxon>Bacteria</taxon>
        <taxon>Pseudomonadati</taxon>
        <taxon>Bacteroidota</taxon>
        <taxon>Chitinophagia</taxon>
        <taxon>Chitinophagales</taxon>
        <taxon>Chitinophagaceae</taxon>
        <taxon>Puia</taxon>
    </lineage>
</organism>
<accession>A0A8J2UAY6</accession>
<dbReference type="RefSeq" id="WP_188929829.1">
    <property type="nucleotide sequence ID" value="NZ_BMJC01000001.1"/>
</dbReference>
<gene>
    <name evidence="1" type="ORF">GCM10011511_13620</name>
</gene>
<evidence type="ECO:0000313" key="1">
    <source>
        <dbReference type="EMBL" id="GGA91545.1"/>
    </source>
</evidence>
<dbReference type="Proteomes" id="UP000607559">
    <property type="component" value="Unassembled WGS sequence"/>
</dbReference>
<reference evidence="1" key="1">
    <citation type="journal article" date="2014" name="Int. J. Syst. Evol. Microbiol.">
        <title>Complete genome sequence of Corynebacterium casei LMG S-19264T (=DSM 44701T), isolated from a smear-ripened cheese.</title>
        <authorList>
            <consortium name="US DOE Joint Genome Institute (JGI-PGF)"/>
            <person name="Walter F."/>
            <person name="Albersmeier A."/>
            <person name="Kalinowski J."/>
            <person name="Ruckert C."/>
        </authorList>
    </citation>
    <scope>NUCLEOTIDE SEQUENCE</scope>
    <source>
        <strain evidence="1">CGMCC 1.15448</strain>
    </source>
</reference>
<comment type="caution">
    <text evidence="1">The sequence shown here is derived from an EMBL/GenBank/DDBJ whole genome shotgun (WGS) entry which is preliminary data.</text>
</comment>
<dbReference type="AlphaFoldDB" id="A0A8J2UAY6"/>
<evidence type="ECO:0000313" key="2">
    <source>
        <dbReference type="Proteomes" id="UP000607559"/>
    </source>
</evidence>
<protein>
    <submittedName>
        <fullName evidence="1">Uncharacterized protein</fullName>
    </submittedName>
</protein>
<name>A0A8J2UAY6_9BACT</name>
<dbReference type="EMBL" id="BMJC01000001">
    <property type="protein sequence ID" value="GGA91545.1"/>
    <property type="molecule type" value="Genomic_DNA"/>
</dbReference>
<proteinExistence type="predicted"/>
<reference evidence="1" key="2">
    <citation type="submission" date="2020-09" db="EMBL/GenBank/DDBJ databases">
        <authorList>
            <person name="Sun Q."/>
            <person name="Zhou Y."/>
        </authorList>
    </citation>
    <scope>NUCLEOTIDE SEQUENCE</scope>
    <source>
        <strain evidence="1">CGMCC 1.15448</strain>
    </source>
</reference>
<keyword evidence="2" id="KW-1185">Reference proteome</keyword>
<sequence length="192" mass="23334">MHEIEPFYNWRHLYVSEEDERSPFYGRVYSEFEFSQTIYNYYIHPQWDDFGSRTLYLKVLLADYEEHYAVIELFGEWNDAIENDIMNLKREVTDKFFEFGITKFILIAENVLNFHSGDKDYYEEWFEEVTDAGGWIACLNMPEQTQYDFRKAKLNRYIELIELENWRTYKPFHLFTLIDKQIMQRLDGPGGS</sequence>